<accession>A0A915DL92</accession>
<name>A0A915DL92_9BILA</name>
<protein>
    <submittedName>
        <fullName evidence="3">Uncharacterized protein</fullName>
    </submittedName>
</protein>
<proteinExistence type="predicted"/>
<feature type="region of interest" description="Disordered" evidence="1">
    <location>
        <begin position="31"/>
        <end position="82"/>
    </location>
</feature>
<reference evidence="3" key="1">
    <citation type="submission" date="2022-11" db="UniProtKB">
        <authorList>
            <consortium name="WormBaseParasite"/>
        </authorList>
    </citation>
    <scope>IDENTIFICATION</scope>
</reference>
<organism evidence="2 3">
    <name type="scientific">Ditylenchus dipsaci</name>
    <dbReference type="NCBI Taxonomy" id="166011"/>
    <lineage>
        <taxon>Eukaryota</taxon>
        <taxon>Metazoa</taxon>
        <taxon>Ecdysozoa</taxon>
        <taxon>Nematoda</taxon>
        <taxon>Chromadorea</taxon>
        <taxon>Rhabditida</taxon>
        <taxon>Tylenchina</taxon>
        <taxon>Tylenchomorpha</taxon>
        <taxon>Sphaerularioidea</taxon>
        <taxon>Anguinidae</taxon>
        <taxon>Anguininae</taxon>
        <taxon>Ditylenchus</taxon>
    </lineage>
</organism>
<evidence type="ECO:0000313" key="2">
    <source>
        <dbReference type="Proteomes" id="UP000887574"/>
    </source>
</evidence>
<dbReference type="Proteomes" id="UP000887574">
    <property type="component" value="Unplaced"/>
</dbReference>
<dbReference type="AlphaFoldDB" id="A0A915DL92"/>
<keyword evidence="2" id="KW-1185">Reference proteome</keyword>
<dbReference type="WBParaSite" id="jg2117">
    <property type="protein sequence ID" value="jg2117"/>
    <property type="gene ID" value="jg2117"/>
</dbReference>
<evidence type="ECO:0000256" key="1">
    <source>
        <dbReference type="SAM" id="MobiDB-lite"/>
    </source>
</evidence>
<evidence type="ECO:0000313" key="3">
    <source>
        <dbReference type="WBParaSite" id="jg2117"/>
    </source>
</evidence>
<sequence>MDLRRSQEDDTCFVRISIQAELENGKARGIFSSHRTHEHGRPAVEDDSFLLPSVNTDEIEDEEQSEPRDKPSISKPNNVETRQAENLKSLYRKIPNAMRITQTTLLTTV</sequence>